<comment type="similarity">
    <text evidence="1 4 7">Belongs to the short-chain dehydrogenases/reductases (SDR) family.</text>
</comment>
<keyword evidence="10" id="KW-1185">Reference proteome</keyword>
<dbReference type="GO" id="GO:0004303">
    <property type="term" value="F:estradiol 17-beta-dehydrogenase [NAD(P)+] activity"/>
    <property type="evidence" value="ECO:0007669"/>
    <property type="project" value="InterPro"/>
</dbReference>
<comment type="catalytic activity">
    <reaction evidence="4">
        <text>all-trans-retinol + NADP(+) = all-trans-retinal + NADPH + H(+)</text>
        <dbReference type="Rhea" id="RHEA:25033"/>
        <dbReference type="ChEBI" id="CHEBI:15378"/>
        <dbReference type="ChEBI" id="CHEBI:17336"/>
        <dbReference type="ChEBI" id="CHEBI:17898"/>
        <dbReference type="ChEBI" id="CHEBI:57783"/>
        <dbReference type="ChEBI" id="CHEBI:58349"/>
        <dbReference type="EC" id="1.1.1.300"/>
    </reaction>
</comment>
<evidence type="ECO:0000313" key="9">
    <source>
        <dbReference type="Ensembl" id="ENSSLUP00000002314.1"/>
    </source>
</evidence>
<feature type="domain" description="Ketoreductase" evidence="8">
    <location>
        <begin position="5"/>
        <end position="191"/>
    </location>
</feature>
<evidence type="ECO:0000313" key="10">
    <source>
        <dbReference type="Proteomes" id="UP000694568"/>
    </source>
</evidence>
<organism evidence="9 10">
    <name type="scientific">Sander lucioperca</name>
    <name type="common">Pike-perch</name>
    <name type="synonym">Perca lucioperca</name>
    <dbReference type="NCBI Taxonomy" id="283035"/>
    <lineage>
        <taxon>Eukaryota</taxon>
        <taxon>Metazoa</taxon>
        <taxon>Chordata</taxon>
        <taxon>Craniata</taxon>
        <taxon>Vertebrata</taxon>
        <taxon>Euteleostomi</taxon>
        <taxon>Actinopterygii</taxon>
        <taxon>Neopterygii</taxon>
        <taxon>Teleostei</taxon>
        <taxon>Neoteleostei</taxon>
        <taxon>Acanthomorphata</taxon>
        <taxon>Eupercaria</taxon>
        <taxon>Perciformes</taxon>
        <taxon>Percoidei</taxon>
        <taxon>Percidae</taxon>
        <taxon>Luciopercinae</taxon>
        <taxon>Sander</taxon>
    </lineage>
</organism>
<evidence type="ECO:0000256" key="6">
    <source>
        <dbReference type="PIRSR" id="PIRSR000095-2"/>
    </source>
</evidence>
<dbReference type="InterPro" id="IPR057326">
    <property type="entry name" value="KR_dom"/>
</dbReference>
<sequence length="326" mass="36146">IPGQKVVLITGCSSGIGLRMAVMLAKDEQKRYHVIATMRDLKRKDKLVEAAGDAYGKTLSLAVLDVCNDESVKQCFDGIKDRHVDVLINNAGIGLVGPIESIPIEEMKKVFETNFFGVIRMIKEVMPDMKKRKGGHIIVVSSVMGLQGVVFNDVYAASKFAMEGFCESLAVQLLKFNVTLSLIEPGPVRTEFETKMIEEVKQKECPGADPDTVHYFKNVYLPSSIDIFETLGQTPDDIARVSSHAKVIEASRPRFRNLTNPLYTPIVALKYADETGGLSVHAFYHMLFNLGPLMHISMTVMKYLTCGCLRSRTTTSYLGLKTASKR</sequence>
<dbReference type="GO" id="GO:0005829">
    <property type="term" value="C:cytosol"/>
    <property type="evidence" value="ECO:0007669"/>
    <property type="project" value="TreeGrafter"/>
</dbReference>
<proteinExistence type="inferred from homology"/>
<dbReference type="GO" id="GO:0052650">
    <property type="term" value="F:all-trans-retinol dehydrogenase (NADP+) activity"/>
    <property type="evidence" value="ECO:0007669"/>
    <property type="project" value="UniProtKB-UniRule"/>
</dbReference>
<protein>
    <recommendedName>
        <fullName evidence="4">Retinol dehydrogenase</fullName>
        <ecNumber evidence="4">1.1.1.300</ecNumber>
    </recommendedName>
</protein>
<dbReference type="SMART" id="SM00822">
    <property type="entry name" value="PKS_KR"/>
    <property type="match status" value="1"/>
</dbReference>
<dbReference type="PANTHER" id="PTHR43391">
    <property type="entry name" value="RETINOL DEHYDROGENASE-RELATED"/>
    <property type="match status" value="1"/>
</dbReference>
<dbReference type="PRINTS" id="PR00080">
    <property type="entry name" value="SDRFAMILY"/>
</dbReference>
<dbReference type="SUPFAM" id="SSF51735">
    <property type="entry name" value="NAD(P)-binding Rossmann-fold domains"/>
    <property type="match status" value="1"/>
</dbReference>
<dbReference type="PIRSF" id="PIRSF000095">
    <property type="entry name" value="17beta-HSD"/>
    <property type="match status" value="1"/>
</dbReference>
<feature type="binding site" evidence="6">
    <location>
        <position position="142"/>
    </location>
    <ligand>
        <name>substrate</name>
    </ligand>
</feature>
<gene>
    <name evidence="9" type="primary">LOC116042716</name>
</gene>
<dbReference type="Ensembl" id="ENSSLUT00000002405.1">
    <property type="protein sequence ID" value="ENSSLUP00000002314.1"/>
    <property type="gene ID" value="ENSSLUG00000001043.1"/>
</dbReference>
<dbReference type="InterPro" id="IPR036291">
    <property type="entry name" value="NAD(P)-bd_dom_sf"/>
</dbReference>
<feature type="binding site" evidence="6">
    <location>
        <begin position="11"/>
        <end position="39"/>
    </location>
    <ligand>
        <name>NADP(+)</name>
        <dbReference type="ChEBI" id="CHEBI:58349"/>
    </ligand>
</feature>
<dbReference type="InterPro" id="IPR002347">
    <property type="entry name" value="SDR_fam"/>
</dbReference>
<evidence type="ECO:0000256" key="3">
    <source>
        <dbReference type="ARBA" id="ARBA00023098"/>
    </source>
</evidence>
<dbReference type="PRINTS" id="PR00081">
    <property type="entry name" value="GDHRDH"/>
</dbReference>
<dbReference type="AlphaFoldDB" id="A0A8C9X1B3"/>
<dbReference type="InterPro" id="IPR020904">
    <property type="entry name" value="Sc_DH/Rdtase_CS"/>
</dbReference>
<dbReference type="Pfam" id="PF00106">
    <property type="entry name" value="adh_short"/>
    <property type="match status" value="1"/>
</dbReference>
<dbReference type="GO" id="GO:0006703">
    <property type="term" value="P:estrogen biosynthetic process"/>
    <property type="evidence" value="ECO:0007669"/>
    <property type="project" value="InterPro"/>
</dbReference>
<dbReference type="GeneTree" id="ENSGT00940000155412"/>
<evidence type="ECO:0000256" key="2">
    <source>
        <dbReference type="ARBA" id="ARBA00023002"/>
    </source>
</evidence>
<evidence type="ECO:0000259" key="8">
    <source>
        <dbReference type="SMART" id="SM00822"/>
    </source>
</evidence>
<keyword evidence="2 4" id="KW-0560">Oxidoreductase</keyword>
<comment type="function">
    <text evidence="4">Retinol dehydrogenase with a clear preference for NADP. Converts all-trans-retinal to all-trans-retinol. May play a role in the regeneration of visual pigment at high light intensity.</text>
</comment>
<keyword evidence="4" id="KW-0716">Sensory transduction</keyword>
<dbReference type="GO" id="GO:0016020">
    <property type="term" value="C:membrane"/>
    <property type="evidence" value="ECO:0007669"/>
    <property type="project" value="UniProtKB-SubCell"/>
</dbReference>
<dbReference type="PROSITE" id="PS00061">
    <property type="entry name" value="ADH_SHORT"/>
    <property type="match status" value="1"/>
</dbReference>
<dbReference type="Proteomes" id="UP000694568">
    <property type="component" value="Unplaced"/>
</dbReference>
<accession>A0A8C9X1B3</accession>
<reference evidence="9" key="1">
    <citation type="submission" date="2025-08" db="UniProtKB">
        <authorList>
            <consortium name="Ensembl"/>
        </authorList>
    </citation>
    <scope>IDENTIFICATION</scope>
</reference>
<evidence type="ECO:0000256" key="5">
    <source>
        <dbReference type="PIRSR" id="PIRSR000095-1"/>
    </source>
</evidence>
<keyword evidence="4" id="KW-0472">Membrane</keyword>
<evidence type="ECO:0000256" key="1">
    <source>
        <dbReference type="ARBA" id="ARBA00006484"/>
    </source>
</evidence>
<keyword evidence="3" id="KW-0443">Lipid metabolism</keyword>
<dbReference type="GO" id="GO:0004745">
    <property type="term" value="F:all-trans-retinol dehydrogenase (NAD+) activity"/>
    <property type="evidence" value="ECO:0007669"/>
    <property type="project" value="TreeGrafter"/>
</dbReference>
<feature type="active site" description="Proton acceptor" evidence="5">
    <location>
        <position position="155"/>
    </location>
</feature>
<keyword evidence="4" id="KW-0521">NADP</keyword>
<dbReference type="FunFam" id="3.40.50.720:FF:000323">
    <property type="entry name" value="Estradiol 17-beta-dehydrogenase 1"/>
    <property type="match status" value="1"/>
</dbReference>
<evidence type="ECO:0000256" key="4">
    <source>
        <dbReference type="PIRNR" id="PIRNR000095"/>
    </source>
</evidence>
<dbReference type="Gene3D" id="3.40.50.720">
    <property type="entry name" value="NAD(P)-binding Rossmann-like Domain"/>
    <property type="match status" value="1"/>
</dbReference>
<name>A0A8C9X1B3_SANLU</name>
<dbReference type="EC" id="1.1.1.300" evidence="4"/>
<feature type="binding site" evidence="6">
    <location>
        <position position="65"/>
    </location>
    <ligand>
        <name>NADP(+)</name>
        <dbReference type="ChEBI" id="CHEBI:58349"/>
    </ligand>
</feature>
<reference evidence="9" key="2">
    <citation type="submission" date="2025-09" db="UniProtKB">
        <authorList>
            <consortium name="Ensembl"/>
        </authorList>
    </citation>
    <scope>IDENTIFICATION</scope>
</reference>
<evidence type="ECO:0000256" key="7">
    <source>
        <dbReference type="RuleBase" id="RU000363"/>
    </source>
</evidence>
<dbReference type="InterPro" id="IPR011348">
    <property type="entry name" value="17beta_DH"/>
</dbReference>
<comment type="subcellular location">
    <subcellularLocation>
        <location evidence="4">Membrane</location>
    </subcellularLocation>
</comment>
<feature type="binding site" evidence="6">
    <location>
        <position position="159"/>
    </location>
    <ligand>
        <name>NADP(+)</name>
        <dbReference type="ChEBI" id="CHEBI:58349"/>
    </ligand>
</feature>
<dbReference type="PANTHER" id="PTHR43391:SF8">
    <property type="entry name" value="RETINOL DEHYDROGENASE 8"/>
    <property type="match status" value="1"/>
</dbReference>